<evidence type="ECO:0000313" key="1">
    <source>
        <dbReference type="EMBL" id="QJB70104.1"/>
    </source>
</evidence>
<dbReference type="KEGG" id="phao:HF685_13070"/>
<name>A0A6H2DP31_9SPHN</name>
<sequence>MTKHRLEKFEQYRGYLYDLLNNRLLESNAGFDDTDKHTAFCVAQDALQDTNTGIFAILEQDNTGRKDLAYVEFWGVLQTIFIQQDALNEMYWSLTGIEISEKTPLTGVTDHTDWTTIRNQRNRYCGHLVKSEFKKKGPNFNCKTRIESIVGTRDNLFW</sequence>
<keyword evidence="2" id="KW-1185">Reference proteome</keyword>
<protein>
    <submittedName>
        <fullName evidence="1">Uncharacterized protein</fullName>
    </submittedName>
</protein>
<dbReference type="Proteomes" id="UP000501600">
    <property type="component" value="Chromosome"/>
</dbReference>
<organism evidence="1 2">
    <name type="scientific">Parasphingorhabdus halotolerans</name>
    <dbReference type="NCBI Taxonomy" id="2725558"/>
    <lineage>
        <taxon>Bacteria</taxon>
        <taxon>Pseudomonadati</taxon>
        <taxon>Pseudomonadota</taxon>
        <taxon>Alphaproteobacteria</taxon>
        <taxon>Sphingomonadales</taxon>
        <taxon>Sphingomonadaceae</taxon>
        <taxon>Parasphingorhabdus</taxon>
    </lineage>
</organism>
<dbReference type="EMBL" id="CP051217">
    <property type="protein sequence ID" value="QJB70104.1"/>
    <property type="molecule type" value="Genomic_DNA"/>
</dbReference>
<gene>
    <name evidence="1" type="ORF">HF685_13070</name>
</gene>
<evidence type="ECO:0000313" key="2">
    <source>
        <dbReference type="Proteomes" id="UP000501600"/>
    </source>
</evidence>
<accession>A0A6H2DP31</accession>
<reference evidence="1 2" key="1">
    <citation type="submission" date="2020-04" db="EMBL/GenBank/DDBJ databases">
        <title>Genome sequence for Sphingorhabdus sp. strain M1.</title>
        <authorList>
            <person name="Park S.-J."/>
        </authorList>
    </citation>
    <scope>NUCLEOTIDE SEQUENCE [LARGE SCALE GENOMIC DNA]</scope>
    <source>
        <strain evidence="1 2">JK6</strain>
    </source>
</reference>
<proteinExistence type="predicted"/>
<dbReference type="AlphaFoldDB" id="A0A6H2DP31"/>
<dbReference type="RefSeq" id="WP_168820371.1">
    <property type="nucleotide sequence ID" value="NZ_CP051217.1"/>
</dbReference>